<comment type="similarity">
    <text evidence="5 6">Belongs to the XseA family.</text>
</comment>
<evidence type="ECO:0000256" key="3">
    <source>
        <dbReference type="ARBA" id="ARBA00022801"/>
    </source>
</evidence>
<evidence type="ECO:0000259" key="9">
    <source>
        <dbReference type="Pfam" id="PF13742"/>
    </source>
</evidence>
<dbReference type="HOGENOM" id="CLU_023625_2_1_0"/>
<dbReference type="RefSeq" id="WP_013563073.1">
    <property type="nucleotide sequence ID" value="NC_014962.1"/>
</dbReference>
<dbReference type="InParanoid" id="E8R689"/>
<comment type="catalytic activity">
    <reaction evidence="5 6">
        <text>Exonucleolytic cleavage in either 5'- to 3'- or 3'- to 5'-direction to yield nucleoside 5'-phosphates.</text>
        <dbReference type="EC" id="3.1.11.6"/>
    </reaction>
</comment>
<evidence type="ECO:0000256" key="4">
    <source>
        <dbReference type="ARBA" id="ARBA00022839"/>
    </source>
</evidence>
<feature type="region of interest" description="Disordered" evidence="7">
    <location>
        <begin position="1"/>
        <end position="95"/>
    </location>
</feature>
<dbReference type="OrthoDB" id="9802795at2"/>
<dbReference type="InterPro" id="IPR020579">
    <property type="entry name" value="Exonuc_VII_lsu_C"/>
</dbReference>
<evidence type="ECO:0000256" key="2">
    <source>
        <dbReference type="ARBA" id="ARBA00022722"/>
    </source>
</evidence>
<proteinExistence type="inferred from homology"/>
<dbReference type="InterPro" id="IPR025824">
    <property type="entry name" value="OB-fold_nuc-bd_dom"/>
</dbReference>
<evidence type="ECO:0000256" key="7">
    <source>
        <dbReference type="SAM" id="MobiDB-lite"/>
    </source>
</evidence>
<feature type="compositionally biased region" description="Low complexity" evidence="7">
    <location>
        <begin position="42"/>
        <end position="58"/>
    </location>
</feature>
<dbReference type="PANTHER" id="PTHR30008:SF0">
    <property type="entry name" value="EXODEOXYRIBONUCLEASE 7 LARGE SUBUNIT"/>
    <property type="match status" value="1"/>
</dbReference>
<evidence type="ECO:0000256" key="6">
    <source>
        <dbReference type="RuleBase" id="RU004355"/>
    </source>
</evidence>
<evidence type="ECO:0000256" key="5">
    <source>
        <dbReference type="HAMAP-Rule" id="MF_00378"/>
    </source>
</evidence>
<dbReference type="Pfam" id="PF02601">
    <property type="entry name" value="Exonuc_VII_L"/>
    <property type="match status" value="1"/>
</dbReference>
<gene>
    <name evidence="5" type="primary">xseA</name>
    <name evidence="10" type="ordered locus">Isop_0187</name>
</gene>
<comment type="function">
    <text evidence="5">Bidirectionally degrades single-stranded DNA into large acid-insoluble oligonucleotides, which are then degraded further into small acid-soluble oligonucleotides.</text>
</comment>
<dbReference type="GO" id="GO:0005737">
    <property type="term" value="C:cytoplasm"/>
    <property type="evidence" value="ECO:0007669"/>
    <property type="project" value="UniProtKB-SubCell"/>
</dbReference>
<keyword evidence="11" id="KW-1185">Reference proteome</keyword>
<dbReference type="InterPro" id="IPR003753">
    <property type="entry name" value="Exonuc_VII_L"/>
</dbReference>
<comment type="subcellular location">
    <subcellularLocation>
        <location evidence="5 6">Cytoplasm</location>
    </subcellularLocation>
</comment>
<evidence type="ECO:0000256" key="1">
    <source>
        <dbReference type="ARBA" id="ARBA00022490"/>
    </source>
</evidence>
<dbReference type="Pfam" id="PF13742">
    <property type="entry name" value="tRNA_anti_2"/>
    <property type="match status" value="1"/>
</dbReference>
<keyword evidence="2 5" id="KW-0540">Nuclease</keyword>
<keyword evidence="4 5" id="KW-0269">Exonuclease</keyword>
<dbReference type="GO" id="GO:0008855">
    <property type="term" value="F:exodeoxyribonuclease VII activity"/>
    <property type="evidence" value="ECO:0007669"/>
    <property type="project" value="UniProtKB-UniRule"/>
</dbReference>
<organism evidence="10 11">
    <name type="scientific">Isosphaera pallida (strain ATCC 43644 / DSM 9630 / IS1B)</name>
    <dbReference type="NCBI Taxonomy" id="575540"/>
    <lineage>
        <taxon>Bacteria</taxon>
        <taxon>Pseudomonadati</taxon>
        <taxon>Planctomycetota</taxon>
        <taxon>Planctomycetia</taxon>
        <taxon>Isosphaerales</taxon>
        <taxon>Isosphaeraceae</taxon>
        <taxon>Isosphaera</taxon>
    </lineage>
</organism>
<evidence type="ECO:0000259" key="8">
    <source>
        <dbReference type="Pfam" id="PF02601"/>
    </source>
</evidence>
<reference evidence="10 11" key="1">
    <citation type="journal article" date="2011" name="Stand. Genomic Sci.">
        <title>Complete genome sequence of Isosphaera pallida type strain (IS1B).</title>
        <authorList>
            <consortium name="US DOE Joint Genome Institute (JGI-PGF)"/>
            <person name="Goker M."/>
            <person name="Cleland D."/>
            <person name="Saunders E."/>
            <person name="Lapidus A."/>
            <person name="Nolan M."/>
            <person name="Lucas S."/>
            <person name="Hammon N."/>
            <person name="Deshpande S."/>
            <person name="Cheng J.F."/>
            <person name="Tapia R."/>
            <person name="Han C."/>
            <person name="Goodwin L."/>
            <person name="Pitluck S."/>
            <person name="Liolios K."/>
            <person name="Pagani I."/>
            <person name="Ivanova N."/>
            <person name="Mavromatis K."/>
            <person name="Pati A."/>
            <person name="Chen A."/>
            <person name="Palaniappan K."/>
            <person name="Land M."/>
            <person name="Hauser L."/>
            <person name="Chang Y.J."/>
            <person name="Jeffries C.D."/>
            <person name="Detter J.C."/>
            <person name="Beck B."/>
            <person name="Woyke T."/>
            <person name="Bristow J."/>
            <person name="Eisen J.A."/>
            <person name="Markowitz V."/>
            <person name="Hugenholtz P."/>
            <person name="Kyrpides N.C."/>
            <person name="Klenk H.P."/>
        </authorList>
    </citation>
    <scope>NUCLEOTIDE SEQUENCE [LARGE SCALE GENOMIC DNA]</scope>
    <source>
        <strain evidence="11">ATCC 43644 / DSM 9630 / IS1B</strain>
    </source>
</reference>
<dbReference type="GO" id="GO:0006308">
    <property type="term" value="P:DNA catabolic process"/>
    <property type="evidence" value="ECO:0007669"/>
    <property type="project" value="UniProtKB-UniRule"/>
</dbReference>
<dbReference type="PANTHER" id="PTHR30008">
    <property type="entry name" value="EXODEOXYRIBONUCLEASE 7 LARGE SUBUNIT"/>
    <property type="match status" value="1"/>
</dbReference>
<dbReference type="KEGG" id="ipa:Isop_0187"/>
<dbReference type="HAMAP" id="MF_00378">
    <property type="entry name" value="Exonuc_7_L"/>
    <property type="match status" value="1"/>
</dbReference>
<dbReference type="Proteomes" id="UP000008631">
    <property type="component" value="Chromosome"/>
</dbReference>
<dbReference type="GO" id="GO:0003676">
    <property type="term" value="F:nucleic acid binding"/>
    <property type="evidence" value="ECO:0007669"/>
    <property type="project" value="InterPro"/>
</dbReference>
<name>E8R689_ISOPI</name>
<dbReference type="AlphaFoldDB" id="E8R689"/>
<feature type="domain" description="OB-fold nucleic acid binding" evidence="9">
    <location>
        <begin position="103"/>
        <end position="195"/>
    </location>
</feature>
<sequence length="519" mass="56108">MTQRTLHLFEGDEDPPCDDTRGGDPASTPVASSGRPRRRARSASPATTTAPSQQAAPPVKRRDRTTIVRAVPPPVANATPTLEPDSASSQEGNLPGPAELPILSVTELTALIDGVLRTDFSAVAVRGELSRISRAQSGHLYFRIKDDFAVIDAVIWRSTAARLPFDLTEGLEVEARGGLEVYAPRGSYQLVLTAIEPRGVGALDLAYRQRLARFQAEGLFDPARKRSRPAFPMRIVVVTSPVGAAVRDILQILGRRWPLAEVIVVPTVVQGAEAAPQIAQALLMADRLLRPDVMIVGRGGGSVEDLWAFNEEVVVRAIAACEHMVISAVGHEVDFTLADLVADQRAATPSEAAELCAPLAEKLREALVATRTRLDRALARRLHEASARLALARSGLERAGRALILQTRNRVERLADRLDRAMRADLLRRRATLRALAGRLDALSPLAILARGYSLTLLEDDSATCGPPQRPLVVRDATCLKPGDRLRTRLAQGMVLSRVEAVEAGDEPNKEHAVTSCNT</sequence>
<evidence type="ECO:0000313" key="11">
    <source>
        <dbReference type="Proteomes" id="UP000008631"/>
    </source>
</evidence>
<dbReference type="GO" id="GO:0009318">
    <property type="term" value="C:exodeoxyribonuclease VII complex"/>
    <property type="evidence" value="ECO:0007669"/>
    <property type="project" value="UniProtKB-UniRule"/>
</dbReference>
<protein>
    <recommendedName>
        <fullName evidence="5">Exodeoxyribonuclease 7 large subunit</fullName>
        <ecNumber evidence="5">3.1.11.6</ecNumber>
    </recommendedName>
    <alternativeName>
        <fullName evidence="5">Exodeoxyribonuclease VII large subunit</fullName>
        <shortName evidence="5">Exonuclease VII large subunit</shortName>
    </alternativeName>
</protein>
<comment type="subunit">
    <text evidence="5">Heterooligomer composed of large and small subunits.</text>
</comment>
<evidence type="ECO:0000313" key="10">
    <source>
        <dbReference type="EMBL" id="ADV60784.1"/>
    </source>
</evidence>
<dbReference type="NCBIfam" id="TIGR00237">
    <property type="entry name" value="xseA"/>
    <property type="match status" value="1"/>
</dbReference>
<dbReference type="FunCoup" id="E8R689">
    <property type="interactions" value="227"/>
</dbReference>
<dbReference type="CDD" id="cd04489">
    <property type="entry name" value="ExoVII_LU_OBF"/>
    <property type="match status" value="1"/>
</dbReference>
<dbReference type="EC" id="3.1.11.6" evidence="5"/>
<dbReference type="eggNOG" id="COG1570">
    <property type="taxonomic scope" value="Bacteria"/>
</dbReference>
<accession>E8R689</accession>
<feature type="domain" description="Exonuclease VII large subunit C-terminal" evidence="8">
    <location>
        <begin position="219"/>
        <end position="424"/>
    </location>
</feature>
<keyword evidence="3 5" id="KW-0378">Hydrolase</keyword>
<keyword evidence="1 5" id="KW-0963">Cytoplasm</keyword>
<dbReference type="EMBL" id="CP002353">
    <property type="protein sequence ID" value="ADV60784.1"/>
    <property type="molecule type" value="Genomic_DNA"/>
</dbReference>
<dbReference type="STRING" id="575540.Isop_0187"/>